<keyword evidence="3" id="KW-1185">Reference proteome</keyword>
<organism evidence="2 3">
    <name type="scientific">Roseivivax jejudonensis</name>
    <dbReference type="NCBI Taxonomy" id="1529041"/>
    <lineage>
        <taxon>Bacteria</taxon>
        <taxon>Pseudomonadati</taxon>
        <taxon>Pseudomonadota</taxon>
        <taxon>Alphaproteobacteria</taxon>
        <taxon>Rhodobacterales</taxon>
        <taxon>Roseobacteraceae</taxon>
        <taxon>Roseivivax</taxon>
    </lineage>
</organism>
<evidence type="ECO:0000313" key="3">
    <source>
        <dbReference type="Proteomes" id="UP000193570"/>
    </source>
</evidence>
<evidence type="ECO:0000256" key="1">
    <source>
        <dbReference type="SAM" id="Phobius"/>
    </source>
</evidence>
<reference evidence="2 3" key="1">
    <citation type="submission" date="2017-03" db="EMBL/GenBank/DDBJ databases">
        <authorList>
            <person name="Afonso C.L."/>
            <person name="Miller P.J."/>
            <person name="Scott M.A."/>
            <person name="Spackman E."/>
            <person name="Goraichik I."/>
            <person name="Dimitrov K.M."/>
            <person name="Suarez D.L."/>
            <person name="Swayne D.E."/>
        </authorList>
    </citation>
    <scope>NUCLEOTIDE SEQUENCE [LARGE SCALE GENOMIC DNA]</scope>
    <source>
        <strain evidence="2 3">CECT 8625</strain>
    </source>
</reference>
<gene>
    <name evidence="2" type="ORF">ROJ8625_00038</name>
</gene>
<keyword evidence="1" id="KW-0812">Transmembrane</keyword>
<keyword evidence="1" id="KW-1133">Transmembrane helix</keyword>
<feature type="transmembrane region" description="Helical" evidence="1">
    <location>
        <begin position="192"/>
        <end position="217"/>
    </location>
</feature>
<dbReference type="AlphaFoldDB" id="A0A1X6Y360"/>
<dbReference type="Proteomes" id="UP000193570">
    <property type="component" value="Unassembled WGS sequence"/>
</dbReference>
<dbReference type="InterPro" id="IPR046575">
    <property type="entry name" value="DUF6635"/>
</dbReference>
<dbReference type="RefSeq" id="WP_085789840.1">
    <property type="nucleotide sequence ID" value="NZ_FWFK01000001.1"/>
</dbReference>
<feature type="transmembrane region" description="Helical" evidence="1">
    <location>
        <begin position="132"/>
        <end position="153"/>
    </location>
</feature>
<dbReference type="EMBL" id="FWFK01000001">
    <property type="protein sequence ID" value="SLN09627.1"/>
    <property type="molecule type" value="Genomic_DNA"/>
</dbReference>
<protein>
    <submittedName>
        <fullName evidence="2">Uncharacterized protein</fullName>
    </submittedName>
</protein>
<name>A0A1X6Y360_9RHOB</name>
<accession>A0A1X6Y360</accession>
<keyword evidence="1" id="KW-0472">Membrane</keyword>
<dbReference type="OrthoDB" id="9342581at2"/>
<proteinExistence type="predicted"/>
<dbReference type="Pfam" id="PF20340">
    <property type="entry name" value="DUF6635"/>
    <property type="match status" value="1"/>
</dbReference>
<evidence type="ECO:0000313" key="2">
    <source>
        <dbReference type="EMBL" id="SLN09627.1"/>
    </source>
</evidence>
<sequence>MTADEIRDAEIRAFVRDTFGLRGTLRIHRDALGLDLLRAPVNVALAPVFLLSRLLALALHLVRLRRASAWILGRQVFLRTSVARTVADRLEALLARLDARDAGVAADPARRTRAIDDYVGVRSAVSEITTSLIVLALGYLVFHAATPGIVSLAPNVADRLAQAEAARGFWAGERLGTMWYGAFPADIPPRRIVLTGFILAMLASVVTTFAGLFADPVQRATGMHRRRLRRLLSRLDRGTPEGLAPEHFAARTGDLVDAALALLRAFRG</sequence>